<gene>
    <name evidence="1" type="ORF">M998_3358</name>
</gene>
<dbReference type="OrthoDB" id="6464253at2"/>
<evidence type="ECO:0000313" key="1">
    <source>
        <dbReference type="EMBL" id="OAT48413.1"/>
    </source>
</evidence>
<dbReference type="RefSeq" id="WP_068909896.1">
    <property type="nucleotide sequence ID" value="NZ_LXEW01000047.1"/>
</dbReference>
<reference evidence="1 2" key="1">
    <citation type="submission" date="2016-04" db="EMBL/GenBank/DDBJ databases">
        <title>ATOL: Assembling a taxonomically balanced genome-scale reconstruction of the evolutionary history of the Enterobacteriaceae.</title>
        <authorList>
            <person name="Plunkett G.III."/>
            <person name="Neeno-Eckwall E.C."/>
            <person name="Glasner J.D."/>
            <person name="Perna N.T."/>
        </authorList>
    </citation>
    <scope>NUCLEOTIDE SEQUENCE [LARGE SCALE GENOMIC DNA]</scope>
    <source>
        <strain evidence="1 2">ATCC 35613</strain>
    </source>
</reference>
<evidence type="ECO:0000313" key="2">
    <source>
        <dbReference type="Proteomes" id="UP000078224"/>
    </source>
</evidence>
<organism evidence="1 2">
    <name type="scientific">Providencia heimbachae ATCC 35613</name>
    <dbReference type="NCBI Taxonomy" id="1354272"/>
    <lineage>
        <taxon>Bacteria</taxon>
        <taxon>Pseudomonadati</taxon>
        <taxon>Pseudomonadota</taxon>
        <taxon>Gammaproteobacteria</taxon>
        <taxon>Enterobacterales</taxon>
        <taxon>Morganellaceae</taxon>
        <taxon>Providencia</taxon>
    </lineage>
</organism>
<name>A0A1B7JKG0_9GAMM</name>
<sequence length="217" mass="23965">MHLFSAITAKKSSILFLCNFFFSDFVYSYSLQNRNINAEIESPPSCEIIIPDGGQYQFNQIHARLFHATKKMEIPEVVKTWQVVCNTSIQLSVRFSDNRVDTSSIGIENNFGLGQVNTHGKLGNYQLILNQFKVDGDLVGLGAINNISQSKTTKGLTVLKNESYTWLNSDNSLSVGKVFSLNIAVKPILNNLTETNGPIIDGADFDGSADIIFSFGI</sequence>
<protein>
    <submittedName>
        <fullName evidence="1">Beta-fimbriae putative major subunit</fullName>
    </submittedName>
</protein>
<proteinExistence type="predicted"/>
<dbReference type="PATRIC" id="fig|1354272.4.peg.3434"/>
<comment type="caution">
    <text evidence="1">The sequence shown here is derived from an EMBL/GenBank/DDBJ whole genome shotgun (WGS) entry which is preliminary data.</text>
</comment>
<accession>A0A1B7JKG0</accession>
<dbReference type="AlphaFoldDB" id="A0A1B7JKG0"/>
<dbReference type="Proteomes" id="UP000078224">
    <property type="component" value="Unassembled WGS sequence"/>
</dbReference>
<keyword evidence="2" id="KW-1185">Reference proteome</keyword>
<dbReference type="EMBL" id="LXEW01000047">
    <property type="protein sequence ID" value="OAT48413.1"/>
    <property type="molecule type" value="Genomic_DNA"/>
</dbReference>